<dbReference type="OrthoDB" id="426293at2759"/>
<keyword evidence="5" id="KW-1185">Reference proteome</keyword>
<feature type="region of interest" description="Disordered" evidence="1">
    <location>
        <begin position="264"/>
        <end position="292"/>
    </location>
</feature>
<dbReference type="EMBL" id="PGGS01000650">
    <property type="protein sequence ID" value="PNH02465.1"/>
    <property type="molecule type" value="Genomic_DNA"/>
</dbReference>
<evidence type="ECO:0000256" key="2">
    <source>
        <dbReference type="SAM" id="Phobius"/>
    </source>
</evidence>
<organism evidence="4 5">
    <name type="scientific">Tetrabaena socialis</name>
    <dbReference type="NCBI Taxonomy" id="47790"/>
    <lineage>
        <taxon>Eukaryota</taxon>
        <taxon>Viridiplantae</taxon>
        <taxon>Chlorophyta</taxon>
        <taxon>core chlorophytes</taxon>
        <taxon>Chlorophyceae</taxon>
        <taxon>CS clade</taxon>
        <taxon>Chlamydomonadales</taxon>
        <taxon>Tetrabaenaceae</taxon>
        <taxon>Tetrabaena</taxon>
    </lineage>
</organism>
<dbReference type="SUPFAM" id="SSF51206">
    <property type="entry name" value="cAMP-binding domain-like"/>
    <property type="match status" value="1"/>
</dbReference>
<keyword evidence="2" id="KW-1133">Transmembrane helix</keyword>
<dbReference type="InterPro" id="IPR000595">
    <property type="entry name" value="cNMP-bd_dom"/>
</dbReference>
<dbReference type="InterPro" id="IPR014710">
    <property type="entry name" value="RmlC-like_jellyroll"/>
</dbReference>
<feature type="compositionally biased region" description="Gly residues" evidence="1">
    <location>
        <begin position="279"/>
        <end position="292"/>
    </location>
</feature>
<dbReference type="Gene3D" id="2.60.120.10">
    <property type="entry name" value="Jelly Rolls"/>
    <property type="match status" value="1"/>
</dbReference>
<dbReference type="CDD" id="cd00038">
    <property type="entry name" value="CAP_ED"/>
    <property type="match status" value="1"/>
</dbReference>
<dbReference type="PANTHER" id="PTHR10217:SF435">
    <property type="entry name" value="POTASSIUM VOLTAGE-GATED CHANNEL PROTEIN EAG"/>
    <property type="match status" value="1"/>
</dbReference>
<dbReference type="Proteomes" id="UP000236333">
    <property type="component" value="Unassembled WGS sequence"/>
</dbReference>
<feature type="transmembrane region" description="Helical" evidence="2">
    <location>
        <begin position="99"/>
        <end position="117"/>
    </location>
</feature>
<evidence type="ECO:0000313" key="5">
    <source>
        <dbReference type="Proteomes" id="UP000236333"/>
    </source>
</evidence>
<evidence type="ECO:0000313" key="4">
    <source>
        <dbReference type="EMBL" id="PNH02465.1"/>
    </source>
</evidence>
<name>A0A2J7ZQC1_9CHLO</name>
<dbReference type="InterPro" id="IPR050818">
    <property type="entry name" value="KCNH_animal-type"/>
</dbReference>
<keyword evidence="2" id="KW-0812">Transmembrane</keyword>
<evidence type="ECO:0000256" key="1">
    <source>
        <dbReference type="SAM" id="MobiDB-lite"/>
    </source>
</evidence>
<dbReference type="GO" id="GO:0005249">
    <property type="term" value="F:voltage-gated potassium channel activity"/>
    <property type="evidence" value="ECO:0007669"/>
    <property type="project" value="TreeGrafter"/>
</dbReference>
<dbReference type="GO" id="GO:0005886">
    <property type="term" value="C:plasma membrane"/>
    <property type="evidence" value="ECO:0007669"/>
    <property type="project" value="TreeGrafter"/>
</dbReference>
<feature type="region of interest" description="Disordered" evidence="1">
    <location>
        <begin position="315"/>
        <end position="354"/>
    </location>
</feature>
<proteinExistence type="predicted"/>
<gene>
    <name evidence="4" type="ORF">TSOC_011560</name>
</gene>
<dbReference type="Pfam" id="PF00027">
    <property type="entry name" value="cNMP_binding"/>
    <property type="match status" value="1"/>
</dbReference>
<reference evidence="4 5" key="1">
    <citation type="journal article" date="2017" name="Mol. Biol. Evol.">
        <title>The 4-celled Tetrabaena socialis nuclear genome reveals the essential components for genetic control of cell number at the origin of multicellularity in the volvocine lineage.</title>
        <authorList>
            <person name="Featherston J."/>
            <person name="Arakaki Y."/>
            <person name="Hanschen E.R."/>
            <person name="Ferris P.J."/>
            <person name="Michod R.E."/>
            <person name="Olson B.J.S.C."/>
            <person name="Nozaki H."/>
            <person name="Durand P.M."/>
        </authorList>
    </citation>
    <scope>NUCLEOTIDE SEQUENCE [LARGE SCALE GENOMIC DNA]</scope>
    <source>
        <strain evidence="4 5">NIES-571</strain>
    </source>
</reference>
<accession>A0A2J7ZQC1</accession>
<feature type="domain" description="Cyclic nucleotide-binding" evidence="3">
    <location>
        <begin position="160"/>
        <end position="207"/>
    </location>
</feature>
<dbReference type="InterPro" id="IPR018490">
    <property type="entry name" value="cNMP-bd_dom_sf"/>
</dbReference>
<keyword evidence="2" id="KW-0472">Membrane</keyword>
<comment type="caution">
    <text evidence="4">The sequence shown here is derived from an EMBL/GenBank/DDBJ whole genome shotgun (WGS) entry which is preliminary data.</text>
</comment>
<sequence length="429" mass="45343">MENGNDKLEVSHLRTKSVKFADVSDEPLQHRQGSVSLRDSVKSVRSTRTNTSTWLNSNSRSRGKRRWKRLVMRLNPRYWVHVLNKRLPILLPETRKRRYWDFFVLTLVVWTALVVPFEVGFGTIGFAGAYELERLVDAAFWVDVGMNFRTAYIDHSANMGHVAVHNDNGEMLAVLHKGGFFGELALLATARRTAQCVALCHCDLTLLMAHDLVAAMKDFPDSAEKVEAVRAHAVKRLNDMQTAGKVAREAHAYPAPRHLKKLNPAAAEAEEAAAAREGASGGGAWSGGGGGAAAGRGVTGDGLIGGGGRMAALMLPPSSPLVQHDKAAPAPSASSPGAAPGAAAGPGPDPAAAAAADLSSGTMALVEQVQATIGRLTGKIEALQGKMGKIHSRLGRVEANPNLFNAAGAIGGMAGDAGGKNIFDIDSML</sequence>
<dbReference type="PANTHER" id="PTHR10217">
    <property type="entry name" value="VOLTAGE AND LIGAND GATED POTASSIUM CHANNEL"/>
    <property type="match status" value="1"/>
</dbReference>
<dbReference type="GO" id="GO:0042391">
    <property type="term" value="P:regulation of membrane potential"/>
    <property type="evidence" value="ECO:0007669"/>
    <property type="project" value="TreeGrafter"/>
</dbReference>
<feature type="compositionally biased region" description="Low complexity" evidence="1">
    <location>
        <begin position="328"/>
        <end position="354"/>
    </location>
</feature>
<evidence type="ECO:0000259" key="3">
    <source>
        <dbReference type="PROSITE" id="PS50042"/>
    </source>
</evidence>
<dbReference type="AlphaFoldDB" id="A0A2J7ZQC1"/>
<protein>
    <recommendedName>
        <fullName evidence="3">Cyclic nucleotide-binding domain-containing protein</fullName>
    </recommendedName>
</protein>
<dbReference type="PROSITE" id="PS50042">
    <property type="entry name" value="CNMP_BINDING_3"/>
    <property type="match status" value="1"/>
</dbReference>